<reference evidence="10 11" key="1">
    <citation type="submission" date="2016-06" db="EMBL/GenBank/DDBJ databases">
        <title>Adaptive Radiation by Waves of Gene Transfer Leads to Fine-Scale Resource Partitioning in Marine Microbes.</title>
        <authorList>
            <person name="Hehemann J.-H."/>
            <person name="Arevalo P."/>
            <person name="Datta M.S."/>
            <person name="Yu X."/>
            <person name="Corzett C."/>
            <person name="Henschel A."/>
            <person name="Preheim S.P."/>
            <person name="Timberlake S."/>
            <person name="Alm E.J."/>
            <person name="Polz M.F."/>
        </authorList>
    </citation>
    <scope>NUCLEOTIDE SEQUENCE [LARGE SCALE GENOMIC DNA]</scope>
    <source>
        <strain evidence="10 11">FF50</strain>
        <plasmid evidence="10 11">unnamed1</plasmid>
    </source>
</reference>
<dbReference type="InterPro" id="IPR002371">
    <property type="entry name" value="FlgK"/>
</dbReference>
<evidence type="ECO:0000259" key="9">
    <source>
        <dbReference type="Pfam" id="PF22638"/>
    </source>
</evidence>
<feature type="domain" description="Flagellar basal-body/hook protein C-terminal" evidence="8">
    <location>
        <begin position="416"/>
        <end position="452"/>
    </location>
</feature>
<proteinExistence type="inferred from homology"/>
<protein>
    <recommendedName>
        <fullName evidence="4 7">Flagellar hook-associated protein 1</fullName>
        <shortName evidence="7">HAP1</shortName>
    </recommendedName>
</protein>
<evidence type="ECO:0000256" key="4">
    <source>
        <dbReference type="ARBA" id="ARBA00016244"/>
    </source>
</evidence>
<dbReference type="GO" id="GO:0009424">
    <property type="term" value="C:bacterial-type flagellum hook"/>
    <property type="evidence" value="ECO:0007669"/>
    <property type="project" value="UniProtKB-UniRule"/>
</dbReference>
<accession>A0AAN0XZ14</accession>
<evidence type="ECO:0000313" key="11">
    <source>
        <dbReference type="Proteomes" id="UP000092018"/>
    </source>
</evidence>
<dbReference type="InterPro" id="IPR053927">
    <property type="entry name" value="FlgK_helical"/>
</dbReference>
<keyword evidence="10" id="KW-0282">Flagellum</keyword>
<dbReference type="PANTHER" id="PTHR30033:SF1">
    <property type="entry name" value="FLAGELLAR HOOK-ASSOCIATED PROTEIN 1"/>
    <property type="match status" value="1"/>
</dbReference>
<evidence type="ECO:0000256" key="5">
    <source>
        <dbReference type="ARBA" id="ARBA00022525"/>
    </source>
</evidence>
<dbReference type="PRINTS" id="PR01005">
    <property type="entry name" value="FLGHOOKAP1"/>
</dbReference>
<dbReference type="Pfam" id="PF22638">
    <property type="entry name" value="FlgK_D1"/>
    <property type="match status" value="1"/>
</dbReference>
<dbReference type="NCBIfam" id="TIGR02492">
    <property type="entry name" value="flgK_ends"/>
    <property type="match status" value="1"/>
</dbReference>
<dbReference type="SUPFAM" id="SSF64518">
    <property type="entry name" value="Phase 1 flagellin"/>
    <property type="match status" value="1"/>
</dbReference>
<evidence type="ECO:0000259" key="8">
    <source>
        <dbReference type="Pfam" id="PF06429"/>
    </source>
</evidence>
<dbReference type="GO" id="GO:0044780">
    <property type="term" value="P:bacterial-type flagellum assembly"/>
    <property type="evidence" value="ECO:0007669"/>
    <property type="project" value="InterPro"/>
</dbReference>
<dbReference type="AlphaFoldDB" id="A0AAN0XZ14"/>
<keyword evidence="10" id="KW-0966">Cell projection</keyword>
<keyword evidence="6 7" id="KW-0975">Bacterial flagellum</keyword>
<dbReference type="RefSeq" id="WP_065211057.1">
    <property type="nucleotide sequence ID" value="NZ_CP016179.1"/>
</dbReference>
<dbReference type="GO" id="GO:0005576">
    <property type="term" value="C:extracellular region"/>
    <property type="evidence" value="ECO:0007669"/>
    <property type="project" value="UniProtKB-SubCell"/>
</dbReference>
<dbReference type="Proteomes" id="UP000092018">
    <property type="component" value="Plasmid unnamed1"/>
</dbReference>
<geneLocation type="plasmid" evidence="10 11">
    <name>unnamed1</name>
</geneLocation>
<dbReference type="GO" id="GO:0005198">
    <property type="term" value="F:structural molecule activity"/>
    <property type="evidence" value="ECO:0007669"/>
    <property type="project" value="UniProtKB-UniRule"/>
</dbReference>
<evidence type="ECO:0000256" key="3">
    <source>
        <dbReference type="ARBA" id="ARBA00009677"/>
    </source>
</evidence>
<evidence type="ECO:0000313" key="10">
    <source>
        <dbReference type="EMBL" id="ANO35295.1"/>
    </source>
</evidence>
<dbReference type="KEGG" id="vbr:A6E01_18960"/>
<dbReference type="Pfam" id="PF06429">
    <property type="entry name" value="Flg_bbr_C"/>
    <property type="match status" value="1"/>
</dbReference>
<organism evidence="10 11">
    <name type="scientific">Vibrio breoganii</name>
    <dbReference type="NCBI Taxonomy" id="553239"/>
    <lineage>
        <taxon>Bacteria</taxon>
        <taxon>Pseudomonadati</taxon>
        <taxon>Pseudomonadota</taxon>
        <taxon>Gammaproteobacteria</taxon>
        <taxon>Vibrionales</taxon>
        <taxon>Vibrionaceae</taxon>
        <taxon>Vibrio</taxon>
    </lineage>
</organism>
<evidence type="ECO:0000256" key="2">
    <source>
        <dbReference type="ARBA" id="ARBA00004613"/>
    </source>
</evidence>
<name>A0AAN0XZ14_9VIBR</name>
<keyword evidence="5 7" id="KW-0964">Secreted</keyword>
<feature type="domain" description="Flagellar hook-associated protein FlgK helical" evidence="9">
    <location>
        <begin position="93"/>
        <end position="324"/>
    </location>
</feature>
<evidence type="ECO:0000256" key="7">
    <source>
        <dbReference type="RuleBase" id="RU362065"/>
    </source>
</evidence>
<comment type="subcellular location">
    <subcellularLocation>
        <location evidence="1 7">Bacterial flagellum</location>
    </subcellularLocation>
    <subcellularLocation>
        <location evidence="2 7">Secreted</location>
    </subcellularLocation>
</comment>
<dbReference type="PANTHER" id="PTHR30033">
    <property type="entry name" value="FLAGELLAR HOOK-ASSOCIATED PROTEIN 1"/>
    <property type="match status" value="1"/>
</dbReference>
<comment type="similarity">
    <text evidence="3 7">Belongs to the flagella basal body rod proteins family.</text>
</comment>
<keyword evidence="10" id="KW-0969">Cilium</keyword>
<dbReference type="InterPro" id="IPR010930">
    <property type="entry name" value="Flg_bb/hook_C_dom"/>
</dbReference>
<keyword evidence="10" id="KW-0614">Plasmid</keyword>
<evidence type="ECO:0000256" key="1">
    <source>
        <dbReference type="ARBA" id="ARBA00004365"/>
    </source>
</evidence>
<evidence type="ECO:0000256" key="6">
    <source>
        <dbReference type="ARBA" id="ARBA00023143"/>
    </source>
</evidence>
<dbReference type="EMBL" id="CP016179">
    <property type="protein sequence ID" value="ANO35295.1"/>
    <property type="molecule type" value="Genomic_DNA"/>
</dbReference>
<gene>
    <name evidence="7" type="primary">flgK</name>
    <name evidence="10" type="ORF">A6E01_18960</name>
</gene>
<sequence length="455" mass="47533">MSNIFNIGLSGMRAASIGLGVTAQNTANINTDGYTRRQAVFSSVNGGVGVGGVQIGGGVNVDSIRRVADESANAVMRDAITTFGYSSAYLGKMSSLEKLLNADGLNLDENLTSLFTSLSQASVDPASGSYRQQVLQSADLLATTVSSGYSRLTSQIDGLIRDYDSVLESANANLSKVAELNKAIRDAGSLGHDISGLQDSMDSVIAELSGTLDVKMMRMGDGTIELSLASGQPLVINDKHSVLSRDVSGGGHFATDLVVDFPGATFKSTGSIGGELGAFSDVLADQYLPLKDFYNEFAKAMADEFNAVLASGTDLNGAAGAALFEYNPLDPAVSLKITDISIQELAFSTDGTIGNADNIKNLTDIANKALLGTMTLSDAYVGEATRVGADTSKYISLSESNRLQLLSAMTARDAVSGVSSDEEAANLMMYQNAYNANLKVLSTAHTMLESVLASF</sequence>